<evidence type="ECO:0000313" key="13">
    <source>
        <dbReference type="EMBL" id="KAL0270860.1"/>
    </source>
</evidence>
<evidence type="ECO:0000256" key="6">
    <source>
        <dbReference type="ARBA" id="ARBA00037781"/>
    </source>
</evidence>
<evidence type="ECO:0000256" key="9">
    <source>
        <dbReference type="ARBA" id="ARBA00041464"/>
    </source>
</evidence>
<proteinExistence type="inferred from homology"/>
<dbReference type="GO" id="GO:0008893">
    <property type="term" value="F:guanosine-3',5'-bis(diphosphate) 3'-diphosphatase activity"/>
    <property type="evidence" value="ECO:0007669"/>
    <property type="project" value="UniProtKB-EC"/>
</dbReference>
<dbReference type="PROSITE" id="PS51831">
    <property type="entry name" value="HD"/>
    <property type="match status" value="1"/>
</dbReference>
<evidence type="ECO:0000259" key="12">
    <source>
        <dbReference type="PROSITE" id="PS51831"/>
    </source>
</evidence>
<keyword evidence="4" id="KW-0464">Manganese</keyword>
<comment type="cofactor">
    <cofactor evidence="1">
        <name>Mn(2+)</name>
        <dbReference type="ChEBI" id="CHEBI:29035"/>
    </cofactor>
</comment>
<evidence type="ECO:0000256" key="2">
    <source>
        <dbReference type="ARBA" id="ARBA00022723"/>
    </source>
</evidence>
<dbReference type="PANTHER" id="PTHR46246:SF1">
    <property type="entry name" value="GUANOSINE-3',5'-BIS(DIPHOSPHATE) 3'-PYROPHOSPHOHYDROLASE MESH1"/>
    <property type="match status" value="1"/>
</dbReference>
<evidence type="ECO:0000256" key="8">
    <source>
        <dbReference type="ARBA" id="ARBA00040793"/>
    </source>
</evidence>
<dbReference type="InterPro" id="IPR003607">
    <property type="entry name" value="HD/PDEase_dom"/>
</dbReference>
<dbReference type="GO" id="GO:0046872">
    <property type="term" value="F:metal ion binding"/>
    <property type="evidence" value="ECO:0007669"/>
    <property type="project" value="UniProtKB-KW"/>
</dbReference>
<evidence type="ECO:0000256" key="5">
    <source>
        <dbReference type="ARBA" id="ARBA00024387"/>
    </source>
</evidence>
<keyword evidence="3" id="KW-0378">Hydrolase</keyword>
<dbReference type="InterPro" id="IPR006674">
    <property type="entry name" value="HD_domain"/>
</dbReference>
<dbReference type="CDD" id="cd00077">
    <property type="entry name" value="HDc"/>
    <property type="match status" value="1"/>
</dbReference>
<feature type="domain" description="HD" evidence="12">
    <location>
        <begin position="36"/>
        <end position="131"/>
    </location>
</feature>
<gene>
    <name evidence="13" type="ORF">PYX00_008131</name>
</gene>
<dbReference type="PANTHER" id="PTHR46246">
    <property type="entry name" value="GUANOSINE-3',5'-BIS(DIPHOSPHATE) 3'-PYROPHOSPHOHYDROLASE MESH1"/>
    <property type="match status" value="1"/>
</dbReference>
<accession>A0AAW2HLL9</accession>
<sequence>MVSFSGNFVSEIIKCVNFAAIKHKDQRRKDSDQTPYINHPVGVAYILTHEAGVDDPAVIQAAILHDVIEDTETTYEELLANFGEEVTEIVRECTDDKSLDKMERKRLQIERAKGSSTKAKLVKLADKLYNLRDLDRCTPVGWTKQRVDEYFIWAHKVVTNLSGTNKNMEDSLAQIFREHNVI</sequence>
<comment type="caution">
    <text evidence="13">The sequence shown here is derived from an EMBL/GenBank/DDBJ whole genome shotgun (WGS) entry which is preliminary data.</text>
</comment>
<dbReference type="EMBL" id="JARGDH010000004">
    <property type="protein sequence ID" value="KAL0270860.1"/>
    <property type="molecule type" value="Genomic_DNA"/>
</dbReference>
<dbReference type="AlphaFoldDB" id="A0AAW2HLL9"/>
<evidence type="ECO:0000256" key="10">
    <source>
        <dbReference type="ARBA" id="ARBA00041770"/>
    </source>
</evidence>
<keyword evidence="2" id="KW-0479">Metal-binding</keyword>
<evidence type="ECO:0000256" key="3">
    <source>
        <dbReference type="ARBA" id="ARBA00022801"/>
    </source>
</evidence>
<comment type="catalytic activity">
    <reaction evidence="11">
        <text>guanosine 3',5'-bis(diphosphate) + H2O = GDP + diphosphate + H(+)</text>
        <dbReference type="Rhea" id="RHEA:14253"/>
        <dbReference type="ChEBI" id="CHEBI:15377"/>
        <dbReference type="ChEBI" id="CHEBI:15378"/>
        <dbReference type="ChEBI" id="CHEBI:33019"/>
        <dbReference type="ChEBI" id="CHEBI:58189"/>
        <dbReference type="ChEBI" id="CHEBI:77828"/>
        <dbReference type="EC" id="3.1.7.2"/>
    </reaction>
</comment>
<dbReference type="Pfam" id="PF13328">
    <property type="entry name" value="HD_4"/>
    <property type="match status" value="1"/>
</dbReference>
<evidence type="ECO:0000256" key="1">
    <source>
        <dbReference type="ARBA" id="ARBA00001936"/>
    </source>
</evidence>
<evidence type="ECO:0000256" key="11">
    <source>
        <dbReference type="ARBA" id="ARBA00047968"/>
    </source>
</evidence>
<dbReference type="FunFam" id="1.10.3210.10:FF:000012">
    <property type="entry name" value="HD domain containing 3"/>
    <property type="match status" value="1"/>
</dbReference>
<name>A0AAW2HLL9_9NEOP</name>
<dbReference type="Gene3D" id="1.10.3210.10">
    <property type="entry name" value="Hypothetical protein af1432"/>
    <property type="match status" value="1"/>
</dbReference>
<evidence type="ECO:0000256" key="7">
    <source>
        <dbReference type="ARBA" id="ARBA00038354"/>
    </source>
</evidence>
<dbReference type="InterPro" id="IPR052194">
    <property type="entry name" value="MESH1"/>
</dbReference>
<organism evidence="13">
    <name type="scientific">Menopon gallinae</name>
    <name type="common">poultry shaft louse</name>
    <dbReference type="NCBI Taxonomy" id="328185"/>
    <lineage>
        <taxon>Eukaryota</taxon>
        <taxon>Metazoa</taxon>
        <taxon>Ecdysozoa</taxon>
        <taxon>Arthropoda</taxon>
        <taxon>Hexapoda</taxon>
        <taxon>Insecta</taxon>
        <taxon>Pterygota</taxon>
        <taxon>Neoptera</taxon>
        <taxon>Paraneoptera</taxon>
        <taxon>Psocodea</taxon>
        <taxon>Troctomorpha</taxon>
        <taxon>Phthiraptera</taxon>
        <taxon>Amblycera</taxon>
        <taxon>Menoponidae</taxon>
        <taxon>Menopon</taxon>
    </lineage>
</organism>
<protein>
    <recommendedName>
        <fullName evidence="8">Guanosine-3',5'-bis(diphosphate) 3'-pyrophosphohydrolase MESH1</fullName>
        <ecNumber evidence="5">3.1.7.2</ecNumber>
    </recommendedName>
    <alternativeName>
        <fullName evidence="9">Metazoan SpoT homolog 1</fullName>
    </alternativeName>
    <alternativeName>
        <fullName evidence="10">Penta-phosphate guanosine-3'-pyrophosphohydrolase</fullName>
    </alternativeName>
</protein>
<reference evidence="13" key="1">
    <citation type="journal article" date="2024" name="Gigascience">
        <title>Chromosome-level genome of the poultry shaft louse Menopon gallinae provides insight into the host-switching and adaptive evolution of parasitic lice.</title>
        <authorList>
            <person name="Xu Y."/>
            <person name="Ma L."/>
            <person name="Liu S."/>
            <person name="Liang Y."/>
            <person name="Liu Q."/>
            <person name="He Z."/>
            <person name="Tian L."/>
            <person name="Duan Y."/>
            <person name="Cai W."/>
            <person name="Li H."/>
            <person name="Song F."/>
        </authorList>
    </citation>
    <scope>NUCLEOTIDE SEQUENCE</scope>
    <source>
        <strain evidence="13">Cailab_2023a</strain>
    </source>
</reference>
<evidence type="ECO:0000256" key="4">
    <source>
        <dbReference type="ARBA" id="ARBA00023211"/>
    </source>
</evidence>
<comment type="similarity">
    <text evidence="7">Belongs to the MESH1 family.</text>
</comment>
<dbReference type="EC" id="3.1.7.2" evidence="5"/>
<dbReference type="SUPFAM" id="SSF109604">
    <property type="entry name" value="HD-domain/PDEase-like"/>
    <property type="match status" value="1"/>
</dbReference>
<comment type="function">
    <text evidence="6">ppGpp hydrolyzing enzyme involved in starvation response.</text>
</comment>